<dbReference type="InterPro" id="IPR053256">
    <property type="entry name" value="Kelch_repeat-containing"/>
</dbReference>
<gene>
    <name evidence="1" type="ORF">POTOM_054901</name>
</gene>
<dbReference type="PANTHER" id="PTHR46773:SF3">
    <property type="entry name" value="OS08G0128000 PROTEIN"/>
    <property type="match status" value="1"/>
</dbReference>
<dbReference type="Proteomes" id="UP000886885">
    <property type="component" value="Chromosome 17D"/>
</dbReference>
<reference evidence="1" key="1">
    <citation type="journal article" date="2020" name="bioRxiv">
        <title>Hybrid origin of Populus tomentosa Carr. identified through genome sequencing and phylogenomic analysis.</title>
        <authorList>
            <person name="An X."/>
            <person name="Gao K."/>
            <person name="Chen Z."/>
            <person name="Li J."/>
            <person name="Yang X."/>
            <person name="Yang X."/>
            <person name="Zhou J."/>
            <person name="Guo T."/>
            <person name="Zhao T."/>
            <person name="Huang S."/>
            <person name="Miao D."/>
            <person name="Khan W.U."/>
            <person name="Rao P."/>
            <person name="Ye M."/>
            <person name="Lei B."/>
            <person name="Liao W."/>
            <person name="Wang J."/>
            <person name="Ji L."/>
            <person name="Li Y."/>
            <person name="Guo B."/>
            <person name="Mustafa N.S."/>
            <person name="Li S."/>
            <person name="Yun Q."/>
            <person name="Keller S.R."/>
            <person name="Mao J."/>
            <person name="Zhang R."/>
            <person name="Strauss S.H."/>
        </authorList>
    </citation>
    <scope>NUCLEOTIDE SEQUENCE</scope>
    <source>
        <strain evidence="1">GM15</strain>
        <tissue evidence="1">Leaf</tissue>
    </source>
</reference>
<evidence type="ECO:0000313" key="2">
    <source>
        <dbReference type="Proteomes" id="UP000886885"/>
    </source>
</evidence>
<name>A0A8X7XZL5_POPTO</name>
<comment type="caution">
    <text evidence="1">The sequence shown here is derived from an EMBL/GenBank/DDBJ whole genome shotgun (WGS) entry which is preliminary data.</text>
</comment>
<sequence>MDGSKEIHQAPGVDHWSIAIKDGQSLEKECLFEVLVPLGGPQLLDSAMFQVVYSDVYMMDDEMNWKILPSMPKPNSHIECA</sequence>
<dbReference type="AlphaFoldDB" id="A0A8X7XZL5"/>
<evidence type="ECO:0000313" key="1">
    <source>
        <dbReference type="EMBL" id="KAG6741626.1"/>
    </source>
</evidence>
<protein>
    <submittedName>
        <fullName evidence="1">Uncharacterized protein</fullName>
    </submittedName>
</protein>
<accession>A0A8X7XZL5</accession>
<dbReference type="EMBL" id="JAAWWB010000034">
    <property type="protein sequence ID" value="KAG6741626.1"/>
    <property type="molecule type" value="Genomic_DNA"/>
</dbReference>
<proteinExistence type="predicted"/>
<keyword evidence="2" id="KW-1185">Reference proteome</keyword>
<dbReference type="PANTHER" id="PTHR46773">
    <property type="match status" value="1"/>
</dbReference>
<organism evidence="1 2">
    <name type="scientific">Populus tomentosa</name>
    <name type="common">Chinese white poplar</name>
    <dbReference type="NCBI Taxonomy" id="118781"/>
    <lineage>
        <taxon>Eukaryota</taxon>
        <taxon>Viridiplantae</taxon>
        <taxon>Streptophyta</taxon>
        <taxon>Embryophyta</taxon>
        <taxon>Tracheophyta</taxon>
        <taxon>Spermatophyta</taxon>
        <taxon>Magnoliopsida</taxon>
        <taxon>eudicotyledons</taxon>
        <taxon>Gunneridae</taxon>
        <taxon>Pentapetalae</taxon>
        <taxon>rosids</taxon>
        <taxon>fabids</taxon>
        <taxon>Malpighiales</taxon>
        <taxon>Salicaceae</taxon>
        <taxon>Saliceae</taxon>
        <taxon>Populus</taxon>
    </lineage>
</organism>